<feature type="domain" description="U4/U6.U5 small nuclear ribonucleoprotein 27kDa protein" evidence="1">
    <location>
        <begin position="10"/>
        <end position="48"/>
    </location>
</feature>
<keyword evidence="3" id="KW-1185">Reference proteome</keyword>
<dbReference type="AlphaFoldDB" id="A0A391P2H4"/>
<dbReference type="OrthoDB" id="21368at2759"/>
<evidence type="ECO:0000259" key="1">
    <source>
        <dbReference type="Pfam" id="PF08648"/>
    </source>
</evidence>
<sequence>VPDTSFLPELGLPLDFGSTKGRQVKGNKTEYCKVKTKREYRQYMLRKGKGELIE</sequence>
<dbReference type="Pfam" id="PF08648">
    <property type="entry name" value="SNRNP27"/>
    <property type="match status" value="1"/>
</dbReference>
<organism evidence="2 3">
    <name type="scientific">Kipferlia bialata</name>
    <dbReference type="NCBI Taxonomy" id="797122"/>
    <lineage>
        <taxon>Eukaryota</taxon>
        <taxon>Metamonada</taxon>
        <taxon>Carpediemonas-like organisms</taxon>
        <taxon>Kipferlia</taxon>
    </lineage>
</organism>
<accession>A0A391P2H4</accession>
<feature type="non-terminal residue" evidence="2">
    <location>
        <position position="54"/>
    </location>
</feature>
<comment type="caution">
    <text evidence="2">The sequence shown here is derived from an EMBL/GenBank/DDBJ whole genome shotgun (WGS) entry which is preliminary data.</text>
</comment>
<reference evidence="2 3" key="1">
    <citation type="journal article" date="2018" name="PLoS ONE">
        <title>The draft genome of Kipferlia bialata reveals reductive genome evolution in fornicate parasites.</title>
        <authorList>
            <person name="Tanifuji G."/>
            <person name="Takabayashi S."/>
            <person name="Kume K."/>
            <person name="Takagi M."/>
            <person name="Nakayama T."/>
            <person name="Kamikawa R."/>
            <person name="Inagaki Y."/>
            <person name="Hashimoto T."/>
        </authorList>
    </citation>
    <scope>NUCLEOTIDE SEQUENCE [LARGE SCALE GENOMIC DNA]</scope>
    <source>
        <strain evidence="2">NY0173</strain>
    </source>
</reference>
<evidence type="ECO:0000313" key="2">
    <source>
        <dbReference type="EMBL" id="GCA62712.1"/>
    </source>
</evidence>
<proteinExistence type="predicted"/>
<gene>
    <name evidence="2" type="ORF">KIPB_005280</name>
</gene>
<name>A0A391P2H4_9EUKA</name>
<dbReference type="GO" id="GO:0008380">
    <property type="term" value="P:RNA splicing"/>
    <property type="evidence" value="ECO:0007669"/>
    <property type="project" value="InterPro"/>
</dbReference>
<evidence type="ECO:0000313" key="3">
    <source>
        <dbReference type="Proteomes" id="UP000265618"/>
    </source>
</evidence>
<dbReference type="InterPro" id="IPR013957">
    <property type="entry name" value="SNRNP27"/>
</dbReference>
<dbReference type="EMBL" id="BDIP01001217">
    <property type="protein sequence ID" value="GCA62712.1"/>
    <property type="molecule type" value="Genomic_DNA"/>
</dbReference>
<protein>
    <recommendedName>
        <fullName evidence="1">U4/U6.U5 small nuclear ribonucleoprotein 27kDa protein domain-containing protein</fullName>
    </recommendedName>
</protein>
<dbReference type="Proteomes" id="UP000265618">
    <property type="component" value="Unassembled WGS sequence"/>
</dbReference>